<dbReference type="Proteomes" id="UP000355283">
    <property type="component" value="Unassembled WGS sequence"/>
</dbReference>
<dbReference type="InterPro" id="IPR036612">
    <property type="entry name" value="KH_dom_type_1_sf"/>
</dbReference>
<feature type="region of interest" description="Disordered" evidence="4">
    <location>
        <begin position="982"/>
        <end position="1011"/>
    </location>
</feature>
<keyword evidence="7" id="KW-1185">Reference proteome</keyword>
<feature type="domain" description="K Homology" evidence="5">
    <location>
        <begin position="554"/>
        <end position="620"/>
    </location>
</feature>
<feature type="compositionally biased region" description="Basic and acidic residues" evidence="4">
    <location>
        <begin position="952"/>
        <end position="963"/>
    </location>
</feature>
<evidence type="ECO:0000256" key="2">
    <source>
        <dbReference type="PROSITE-ProRule" id="PRU00117"/>
    </source>
</evidence>
<feature type="domain" description="K Homology" evidence="5">
    <location>
        <begin position="417"/>
        <end position="483"/>
    </location>
</feature>
<gene>
    <name evidence="6" type="ORF">NSK_006695</name>
</gene>
<dbReference type="CDD" id="cd00105">
    <property type="entry name" value="KH-I"/>
    <property type="match status" value="2"/>
</dbReference>
<feature type="domain" description="K Homology" evidence="5">
    <location>
        <begin position="276"/>
        <end position="342"/>
    </location>
</feature>
<feature type="region of interest" description="Disordered" evidence="4">
    <location>
        <begin position="1436"/>
        <end position="1477"/>
    </location>
</feature>
<feature type="domain" description="K Homology" evidence="5">
    <location>
        <begin position="892"/>
        <end position="1033"/>
    </location>
</feature>
<proteinExistence type="predicted"/>
<feature type="compositionally biased region" description="Polar residues" evidence="4">
    <location>
        <begin position="1458"/>
        <end position="1477"/>
    </location>
</feature>
<feature type="compositionally biased region" description="Low complexity" evidence="4">
    <location>
        <begin position="1232"/>
        <end position="1247"/>
    </location>
</feature>
<sequence length="1477" mass="157618">MADLDILSSMQERLTALAGDKAAIQKELAKVEERLQEAYQGQGPRPRESEAELDKAMKDLEYKRTTQSMSLMEEKKLLRQIGLYKKEKMRIKEYSLVEDGLKDLKVLKSQLYEERKAKEGAMVELSKALRKMQLAQRVGVAAEELVEETLEVPEESMSRVVGRGGTNLRRIEETCRVSLDFNHGRGGSGKVSGTAAACAMAKEQIQEIVAAVSEEIAVPPTLASTLLAGRAVKTQALMREHQVRIEIQREKNLVKVQGLPARLKGLRAALAALEAQTVRREMPVDGKLIGPVVGKGGVHLKQLGEEFPGVGIDVDREKGVFVVVGLEEEVGVVVESLERLVSSLEDKEERLTIDKFTAHVLMDQQGKILKAMRKTGGCNLFIDVKKDAESGALAVRAPLALLEGATTEARRALAELETHILTMNVDPSMVRFIIGKKGAVINALRLQTQALIEAEDRSGLLRIYHPEEAGRLAAKAAILDVVLKNQAMEVTVPREAALSLKGSKGAELREKFGSGAGGLDVQMDIDGDTGVVGLRGAPEALTAARTLLEAFAEENHGREMDLPPEDYWTLISGGDDSLKKQVQDATGVSLYTIKEDNLLKIRGPRVAVAQAEGMLRQALEGGEAEGTTVHVPLHPDAYPGLVGKGGAGINKFREEHGVALIILRMRNQIRVRGSEPAQVARAAAALRTLLDNLRAITVVPASVAAKEGLEVRRRALGPFKARYDVQVEGTPEGYKLRGLVAETAAARDRLVELLSQRARAVIPVSASQALALATAGDGNWRKVREDFAVACDLDVDQSAVILTGATPAVERARAFVYQTLEILFGGMFGSVPVPVPAMPALAAPSAIDAIRTRTGLEHVVVDREGAIVRGQGTPEAVQALPDAVDSFLQDWEQSHARVHFESWMLPYLLGKGGAKVKELQKRTGVNVEFDREAAVVRLSPGVAGANKKGKERKQAKSEKKEESEANLAEKAGALVAAAVEEGETKEGHAAVEKTETVEEEDEEQVMSEVSDDVKARSIASVQAAKAWLMEQIETIKKEHAHVLVTVPQEVLPYLIGKKGANLVKIKEESKAALDIMDNDGGRDGGREGGNRHMDGRGKGPGRSLPAEVSQAPAPKGMVYVQVKGTEAAMAKAQELIAAFVAEWRASNLEKEVKVLPDQIRIVVGAKGSTIRGIAEDSGAKLDVDRENLVVIARGTSEAVDKAVALLEALIAEDLAANPGRRMPAGERGATNGATSVPSSQSSGPSTADPVAGNGVVGDDTSGHKPVEGKQATGDWNFPFIPPGADASYSKLLMDKQAAAIAAVAAEKKKKKKKKKSAKRDDGDEAEGDEKVLNAGGQPMSINGGTVKKTEDSGSSKSGKLIPAEGEEEPVHFKNAIPNKGTGKEKKLTEDATAANVARETRANMAQVAEVVTTEKAGRLLDLIMGGSRATISGECVPGGDGQGEPGGGMHTGHGEGAPTSTAGSKTVFKSSATMLRL</sequence>
<feature type="region of interest" description="Disordered" evidence="4">
    <location>
        <begin position="1306"/>
        <end position="1366"/>
    </location>
</feature>
<keyword evidence="1" id="KW-0677">Repeat</keyword>
<protein>
    <recommendedName>
        <fullName evidence="5">K Homology domain-containing protein</fullName>
    </recommendedName>
</protein>
<evidence type="ECO:0000256" key="4">
    <source>
        <dbReference type="SAM" id="MobiDB-lite"/>
    </source>
</evidence>
<feature type="domain" description="K Homology" evidence="5">
    <location>
        <begin position="1038"/>
        <end position="1141"/>
    </location>
</feature>
<organism evidence="6 7">
    <name type="scientific">Nannochloropsis salina CCMP1776</name>
    <dbReference type="NCBI Taxonomy" id="1027361"/>
    <lineage>
        <taxon>Eukaryota</taxon>
        <taxon>Sar</taxon>
        <taxon>Stramenopiles</taxon>
        <taxon>Ochrophyta</taxon>
        <taxon>Eustigmatophyceae</taxon>
        <taxon>Eustigmatales</taxon>
        <taxon>Monodopsidaceae</taxon>
        <taxon>Microchloropsis</taxon>
        <taxon>Microchloropsis salina</taxon>
    </lineage>
</organism>
<feature type="region of interest" description="Disordered" evidence="4">
    <location>
        <begin position="1076"/>
        <end position="1109"/>
    </location>
</feature>
<dbReference type="Pfam" id="PF00013">
    <property type="entry name" value="KH_1"/>
    <property type="match status" value="5"/>
</dbReference>
<feature type="compositionally biased region" description="Basic and acidic residues" evidence="4">
    <location>
        <begin position="982"/>
        <end position="996"/>
    </location>
</feature>
<feature type="region of interest" description="Disordered" evidence="4">
    <location>
        <begin position="940"/>
        <end position="967"/>
    </location>
</feature>
<feature type="domain" description="K Homology" evidence="5">
    <location>
        <begin position="1146"/>
        <end position="1211"/>
    </location>
</feature>
<keyword evidence="2" id="KW-0694">RNA-binding</keyword>
<feature type="domain" description="K Homology" evidence="5">
    <location>
        <begin position="144"/>
        <end position="210"/>
    </location>
</feature>
<dbReference type="GO" id="GO:0003723">
    <property type="term" value="F:RNA binding"/>
    <property type="evidence" value="ECO:0007669"/>
    <property type="project" value="UniProtKB-UniRule"/>
</dbReference>
<evidence type="ECO:0000256" key="3">
    <source>
        <dbReference type="SAM" id="Coils"/>
    </source>
</evidence>
<dbReference type="PROSITE" id="PS50084">
    <property type="entry name" value="KH_TYPE_1"/>
    <property type="match status" value="7"/>
</dbReference>
<dbReference type="PANTHER" id="PTHR10288">
    <property type="entry name" value="KH DOMAIN CONTAINING RNA BINDING PROTEIN"/>
    <property type="match status" value="1"/>
</dbReference>
<dbReference type="InterPro" id="IPR004087">
    <property type="entry name" value="KH_dom"/>
</dbReference>
<evidence type="ECO:0000256" key="1">
    <source>
        <dbReference type="ARBA" id="ARBA00022737"/>
    </source>
</evidence>
<feature type="compositionally biased region" description="Gly residues" evidence="4">
    <location>
        <begin position="1436"/>
        <end position="1455"/>
    </location>
</feature>
<dbReference type="OrthoDB" id="10027144at2759"/>
<comment type="caution">
    <text evidence="6">The sequence shown here is derived from an EMBL/GenBank/DDBJ whole genome shotgun (WGS) entry which is preliminary data.</text>
</comment>
<name>A0A4D9CVA3_9STRA</name>
<reference evidence="6 7" key="1">
    <citation type="submission" date="2019-01" db="EMBL/GenBank/DDBJ databases">
        <title>Nuclear Genome Assembly of the Microalgal Biofuel strain Nannochloropsis salina CCMP1776.</title>
        <authorList>
            <person name="Hovde B."/>
        </authorList>
    </citation>
    <scope>NUCLEOTIDE SEQUENCE [LARGE SCALE GENOMIC DNA]</scope>
    <source>
        <strain evidence="6 7">CCMP1776</strain>
    </source>
</reference>
<feature type="compositionally biased region" description="Basic residues" evidence="4">
    <location>
        <begin position="1307"/>
        <end position="1317"/>
    </location>
</feature>
<feature type="compositionally biased region" description="Basic and acidic residues" evidence="4">
    <location>
        <begin position="1079"/>
        <end position="1097"/>
    </location>
</feature>
<accession>A0A4D9CVA3</accession>
<dbReference type="CDD" id="cd02393">
    <property type="entry name" value="KH-I_PNPase"/>
    <property type="match status" value="2"/>
</dbReference>
<dbReference type="SMART" id="SM00322">
    <property type="entry name" value="KH"/>
    <property type="match status" value="9"/>
</dbReference>
<feature type="region of interest" description="Disordered" evidence="4">
    <location>
        <begin position="1218"/>
        <end position="1280"/>
    </location>
</feature>
<dbReference type="Gene3D" id="3.30.1370.10">
    <property type="entry name" value="K Homology domain, type 1"/>
    <property type="match status" value="6"/>
</dbReference>
<dbReference type="SUPFAM" id="SSF54791">
    <property type="entry name" value="Eukaryotic type KH-domain (KH-domain type I)"/>
    <property type="match status" value="7"/>
</dbReference>
<dbReference type="InterPro" id="IPR004088">
    <property type="entry name" value="KH_dom_type_1"/>
</dbReference>
<evidence type="ECO:0000259" key="5">
    <source>
        <dbReference type="SMART" id="SM00322"/>
    </source>
</evidence>
<evidence type="ECO:0000313" key="6">
    <source>
        <dbReference type="EMBL" id="TFJ82027.1"/>
    </source>
</evidence>
<evidence type="ECO:0000313" key="7">
    <source>
        <dbReference type="Proteomes" id="UP000355283"/>
    </source>
</evidence>
<feature type="domain" description="K Homology" evidence="5">
    <location>
        <begin position="625"/>
        <end position="691"/>
    </location>
</feature>
<feature type="domain" description="K Homology" evidence="5">
    <location>
        <begin position="211"/>
        <end position="275"/>
    </location>
</feature>
<keyword evidence="3" id="KW-0175">Coiled coil</keyword>
<feature type="coiled-coil region" evidence="3">
    <location>
        <begin position="14"/>
        <end position="41"/>
    </location>
</feature>
<dbReference type="EMBL" id="SDOX01000121">
    <property type="protein sequence ID" value="TFJ82027.1"/>
    <property type="molecule type" value="Genomic_DNA"/>
</dbReference>